<dbReference type="PROSITE" id="PS51204">
    <property type="entry name" value="HSA"/>
    <property type="match status" value="1"/>
</dbReference>
<dbReference type="InterPro" id="IPR038718">
    <property type="entry name" value="SNF2-like_sf"/>
</dbReference>
<evidence type="ECO:0000259" key="13">
    <source>
        <dbReference type="PROSITE" id="PS51204"/>
    </source>
</evidence>
<comment type="caution">
    <text evidence="14">The sequence shown here is derived from an EMBL/GenBank/DDBJ whole genome shotgun (WGS) entry which is preliminary data.</text>
</comment>
<evidence type="ECO:0000256" key="2">
    <source>
        <dbReference type="ARBA" id="ARBA00009220"/>
    </source>
</evidence>
<feature type="domain" description="Helicase ATP-binding" evidence="11">
    <location>
        <begin position="454"/>
        <end position="619"/>
    </location>
</feature>
<dbReference type="CDD" id="cd18003">
    <property type="entry name" value="DEXQc_SRCAP"/>
    <property type="match status" value="1"/>
</dbReference>
<evidence type="ECO:0000256" key="10">
    <source>
        <dbReference type="SAM" id="MobiDB-lite"/>
    </source>
</evidence>
<evidence type="ECO:0000256" key="7">
    <source>
        <dbReference type="ARBA" id="ARBA00022853"/>
    </source>
</evidence>
<dbReference type="InterPro" id="IPR049730">
    <property type="entry name" value="SNF2/RAD54-like_C"/>
</dbReference>
<sequence>MGDNNIPQTKSQVSEALLRSFFFDVLSFNNLSELDESSIPSSLENSGLQSLVADIGRHFVPSSSHVEQLSLPSTSSAVNEEQAQFKPIQIFIDANNEVDVDQPSTSSSLDSSQMDSLQDAKVYERIRELREAGLWESTRLPKCMDPPRRKTHWDFFMEEVLWLANDFSNERKFKRRLASKFASNAKASWRKIKELKRIKTTSELLRDEKEAKRICGSIAKMIREFWQNVDKVVDFRANEIVELKKRRALDQHLNFLVGAADKITSLIHENFATQSNGRSSTVLSKSSDDFEMDSESDDNESTLDVEEANGTKGSVEEELDELSKEQDMDMDQLLTSLPEGYLESLGYSVPTKDIQPDINESLNDEQTRTTADLEQEEESTNFNEKPDLRNVDYNKLNSENSEVRRQQLDNIAEAALEFQPRGYTLETTEVKTEVPFLLTGQLREYQLVGLDWLVTLYEKNLNGILADEMGLGKTIQTIALLAHLACARAVWGPHLIIVPTSVLLNWEMELKKWCPSLKVLNYFGSAKERAEKRKGWSKSNAFHICITSYKLVTQDIRAFKNKAWQYLILDEAQNIKNFRSQRWQLLIGLRSRRRLLLTGTPLQNSLMELWALLHFLMPNVFASHDDFREWFHCPITGMVEGNTEVDQALVQRLHKILRPFILRRLKSEVEKQLPTKTERVLLCHLSKRQRYLYNEFLSKTSTVENLKTGSMFSVLGVIMQLRKCCNHPNLFEPRPVVSPLIIQPISPQFSSRIFSINQKLEASELCYGNSFSSDFVWKTFKELLLNGNFGNNSVEQQILPLIDGLKFVMDKNGGHFYRPKITQEHGEDELICNGLEENSSNPIEVVNNTRKRKMSPQEATTSSELCLKIKANTESTRTLPNFLKSPSFRLNTLIQKKENENKRIGVWLSTSLKQFSKPLISTELMNFCRIIPNNFQLEEPLTTKLPKIKRFNGQSIIDEINERIGQNVLEWIENSLNSFLICVQRLLVERCFEPPQRFTLQQENLRLLTHNIYSSQISLAHKAELAAKLEFPELRLIEYDCGKLQVLARLLEQLYENKHRCLIFTQMSKMLDILQAFLSHHNYNYFRLDGSTHIDQRQAMMERFNTDSSIFCFILSTRSGGIGVNLTGADTVIFYDSDWNPTMDAQAQDRCHRIGQTRNVTIYRLISERTIEENILTKSTQKRRLGEMTIDEGEFTPDFFKSANNLRELFNNEETVANILKENEELIKNNKTSTKELEMAMLSVEDKQDVLAAQKAKEENNVDLIEFDENTQINNGRGGGEEHGNSYIESPSEQYLELINELKPIERYAVNFLTNEYRPALDKEFEETEALIRAKQKEFLQDSSEDDVSDKGSIKSKKSSKNGKQQKHNNNNKTTIEQNITFDANLNELPFFASLDMPFEEIPA</sequence>
<keyword evidence="7" id="KW-0156">Chromatin regulator</keyword>
<evidence type="ECO:0000256" key="1">
    <source>
        <dbReference type="ARBA" id="ARBA00004123"/>
    </source>
</evidence>
<accession>A0A6V7WMC2</accession>
<comment type="subcellular location">
    <subcellularLocation>
        <location evidence="1">Nucleus</location>
    </subcellularLocation>
</comment>
<dbReference type="InterPro" id="IPR014001">
    <property type="entry name" value="Helicase_ATP-bd"/>
</dbReference>
<dbReference type="InterPro" id="IPR050520">
    <property type="entry name" value="INO80/SWR1_helicase"/>
</dbReference>
<feature type="domain" description="HSA" evidence="13">
    <location>
        <begin position="140"/>
        <end position="217"/>
    </location>
</feature>
<evidence type="ECO:0000256" key="8">
    <source>
        <dbReference type="ARBA" id="ARBA00023125"/>
    </source>
</evidence>
<gene>
    <name evidence="14" type="ORF">MENT_LOCUS40768</name>
</gene>
<keyword evidence="4" id="KW-0378">Hydrolase</keyword>
<dbReference type="GO" id="GO:0000812">
    <property type="term" value="C:Swr1 complex"/>
    <property type="evidence" value="ECO:0007669"/>
    <property type="project" value="TreeGrafter"/>
</dbReference>
<dbReference type="CDD" id="cd18793">
    <property type="entry name" value="SF2_C_SNF"/>
    <property type="match status" value="1"/>
</dbReference>
<comment type="similarity">
    <text evidence="2">Belongs to the SNF2/RAD54 helicase family. SWR1 subfamily.</text>
</comment>
<feature type="compositionally biased region" description="Acidic residues" evidence="10">
    <location>
        <begin position="289"/>
        <end position="307"/>
    </location>
</feature>
<dbReference type="Gene3D" id="1.20.120.850">
    <property type="entry name" value="SWI2/SNF2 ATPases, N-terminal domain"/>
    <property type="match status" value="1"/>
</dbReference>
<dbReference type="EMBL" id="CAJEWN010000676">
    <property type="protein sequence ID" value="CAD2188137.1"/>
    <property type="molecule type" value="Genomic_DNA"/>
</dbReference>
<evidence type="ECO:0000313" key="14">
    <source>
        <dbReference type="EMBL" id="CAD2188137.1"/>
    </source>
</evidence>
<evidence type="ECO:0000256" key="6">
    <source>
        <dbReference type="ARBA" id="ARBA00022840"/>
    </source>
</evidence>
<evidence type="ECO:0000259" key="11">
    <source>
        <dbReference type="PROSITE" id="PS51192"/>
    </source>
</evidence>
<evidence type="ECO:0000256" key="9">
    <source>
        <dbReference type="ARBA" id="ARBA00023242"/>
    </source>
</evidence>
<keyword evidence="3" id="KW-0547">Nucleotide-binding</keyword>
<keyword evidence="8" id="KW-0238">DNA-binding</keyword>
<dbReference type="FunFam" id="3.40.50.300:FF:001674">
    <property type="entry name" value="E1A-binding protein p400 isoform X7"/>
    <property type="match status" value="1"/>
</dbReference>
<dbReference type="GO" id="GO:0006338">
    <property type="term" value="P:chromatin remodeling"/>
    <property type="evidence" value="ECO:0007669"/>
    <property type="project" value="TreeGrafter"/>
</dbReference>
<dbReference type="Gene3D" id="3.40.50.10810">
    <property type="entry name" value="Tandem AAA-ATPase domain"/>
    <property type="match status" value="1"/>
</dbReference>
<dbReference type="PROSITE" id="PS51192">
    <property type="entry name" value="HELICASE_ATP_BIND_1"/>
    <property type="match status" value="1"/>
</dbReference>
<feature type="region of interest" description="Disordered" evidence="10">
    <location>
        <begin position="1339"/>
        <end position="1377"/>
    </location>
</feature>
<dbReference type="SMART" id="SM00573">
    <property type="entry name" value="HSA"/>
    <property type="match status" value="1"/>
</dbReference>
<dbReference type="FunFam" id="3.40.50.10810:FF:000005">
    <property type="entry name" value="Photoperiod-independent early flowering 1"/>
    <property type="match status" value="1"/>
</dbReference>
<dbReference type="InterPro" id="IPR014012">
    <property type="entry name" value="HSA_dom"/>
</dbReference>
<protein>
    <submittedName>
        <fullName evidence="14">Uncharacterized protein</fullName>
    </submittedName>
</protein>
<feature type="region of interest" description="Disordered" evidence="10">
    <location>
        <begin position="348"/>
        <end position="388"/>
    </location>
</feature>
<dbReference type="InterPro" id="IPR001650">
    <property type="entry name" value="Helicase_C-like"/>
</dbReference>
<dbReference type="GO" id="GO:0003677">
    <property type="term" value="F:DNA binding"/>
    <property type="evidence" value="ECO:0007669"/>
    <property type="project" value="UniProtKB-KW"/>
</dbReference>
<dbReference type="Pfam" id="PF00271">
    <property type="entry name" value="Helicase_C"/>
    <property type="match status" value="1"/>
</dbReference>
<dbReference type="GO" id="GO:0005524">
    <property type="term" value="F:ATP binding"/>
    <property type="evidence" value="ECO:0007669"/>
    <property type="project" value="UniProtKB-KW"/>
</dbReference>
<evidence type="ECO:0000256" key="4">
    <source>
        <dbReference type="ARBA" id="ARBA00022801"/>
    </source>
</evidence>
<evidence type="ECO:0000256" key="5">
    <source>
        <dbReference type="ARBA" id="ARBA00022806"/>
    </source>
</evidence>
<feature type="domain" description="Helicase C-terminal" evidence="12">
    <location>
        <begin position="1050"/>
        <end position="1196"/>
    </location>
</feature>
<dbReference type="PANTHER" id="PTHR45685:SF1">
    <property type="entry name" value="HELICASE SRCAP"/>
    <property type="match status" value="1"/>
</dbReference>
<dbReference type="Pfam" id="PF07529">
    <property type="entry name" value="HSA"/>
    <property type="match status" value="1"/>
</dbReference>
<dbReference type="PROSITE" id="PS51194">
    <property type="entry name" value="HELICASE_CTER"/>
    <property type="match status" value="1"/>
</dbReference>
<dbReference type="GO" id="GO:0042393">
    <property type="term" value="F:histone binding"/>
    <property type="evidence" value="ECO:0007669"/>
    <property type="project" value="TreeGrafter"/>
</dbReference>
<dbReference type="GO" id="GO:0004386">
    <property type="term" value="F:helicase activity"/>
    <property type="evidence" value="ECO:0007669"/>
    <property type="project" value="UniProtKB-KW"/>
</dbReference>
<dbReference type="InterPro" id="IPR000330">
    <property type="entry name" value="SNF2_N"/>
</dbReference>
<dbReference type="SUPFAM" id="SSF52540">
    <property type="entry name" value="P-loop containing nucleoside triphosphate hydrolases"/>
    <property type="match status" value="2"/>
</dbReference>
<keyword evidence="5" id="KW-0347">Helicase</keyword>
<name>A0A6V7WMC2_MELEN</name>
<dbReference type="SMART" id="SM00490">
    <property type="entry name" value="HELICc"/>
    <property type="match status" value="1"/>
</dbReference>
<evidence type="ECO:0000256" key="3">
    <source>
        <dbReference type="ARBA" id="ARBA00022741"/>
    </source>
</evidence>
<dbReference type="Gene3D" id="3.40.50.300">
    <property type="entry name" value="P-loop containing nucleotide triphosphate hydrolases"/>
    <property type="match status" value="1"/>
</dbReference>
<dbReference type="Proteomes" id="UP000580250">
    <property type="component" value="Unassembled WGS sequence"/>
</dbReference>
<reference evidence="14 15" key="1">
    <citation type="submission" date="2020-08" db="EMBL/GenBank/DDBJ databases">
        <authorList>
            <person name="Koutsovoulos G."/>
            <person name="Danchin GJ E."/>
        </authorList>
    </citation>
    <scope>NUCLEOTIDE SEQUENCE [LARGE SCALE GENOMIC DNA]</scope>
</reference>
<dbReference type="PANTHER" id="PTHR45685">
    <property type="entry name" value="HELICASE SRCAP-RELATED"/>
    <property type="match status" value="1"/>
</dbReference>
<proteinExistence type="inferred from homology"/>
<evidence type="ECO:0000313" key="15">
    <source>
        <dbReference type="Proteomes" id="UP000580250"/>
    </source>
</evidence>
<dbReference type="SMART" id="SM00487">
    <property type="entry name" value="DEXDc"/>
    <property type="match status" value="1"/>
</dbReference>
<evidence type="ECO:0000259" key="12">
    <source>
        <dbReference type="PROSITE" id="PS51194"/>
    </source>
</evidence>
<dbReference type="Pfam" id="PF00176">
    <property type="entry name" value="SNF2-rel_dom"/>
    <property type="match status" value="1"/>
</dbReference>
<dbReference type="InterPro" id="IPR027417">
    <property type="entry name" value="P-loop_NTPase"/>
</dbReference>
<organism evidence="14 15">
    <name type="scientific">Meloidogyne enterolobii</name>
    <name type="common">Root-knot nematode worm</name>
    <name type="synonym">Meloidogyne mayaguensis</name>
    <dbReference type="NCBI Taxonomy" id="390850"/>
    <lineage>
        <taxon>Eukaryota</taxon>
        <taxon>Metazoa</taxon>
        <taxon>Ecdysozoa</taxon>
        <taxon>Nematoda</taxon>
        <taxon>Chromadorea</taxon>
        <taxon>Rhabditida</taxon>
        <taxon>Tylenchina</taxon>
        <taxon>Tylenchomorpha</taxon>
        <taxon>Tylenchoidea</taxon>
        <taxon>Meloidogynidae</taxon>
        <taxon>Meloidogyninae</taxon>
        <taxon>Meloidogyne</taxon>
    </lineage>
</organism>
<dbReference type="GO" id="GO:0016887">
    <property type="term" value="F:ATP hydrolysis activity"/>
    <property type="evidence" value="ECO:0007669"/>
    <property type="project" value="TreeGrafter"/>
</dbReference>
<keyword evidence="9" id="KW-0539">Nucleus</keyword>
<dbReference type="OrthoDB" id="448448at2759"/>
<feature type="region of interest" description="Disordered" evidence="10">
    <location>
        <begin position="277"/>
        <end position="316"/>
    </location>
</feature>
<keyword evidence="6" id="KW-0067">ATP-binding</keyword>
<feature type="compositionally biased region" description="Basic residues" evidence="10">
    <location>
        <begin position="1354"/>
        <end position="1367"/>
    </location>
</feature>